<dbReference type="WBParaSite" id="ECPE_0001511301-mRNA-1">
    <property type="protein sequence ID" value="ECPE_0001511301-mRNA-1"/>
    <property type="gene ID" value="ECPE_0001511301"/>
</dbReference>
<feature type="region of interest" description="Disordered" evidence="1">
    <location>
        <begin position="1"/>
        <end position="27"/>
    </location>
</feature>
<evidence type="ECO:0000313" key="4">
    <source>
        <dbReference type="Proteomes" id="UP000272942"/>
    </source>
</evidence>
<protein>
    <submittedName>
        <fullName evidence="5">Chloride channel CLIC-like protein 1</fullName>
    </submittedName>
</protein>
<keyword evidence="2" id="KW-0812">Transmembrane</keyword>
<gene>
    <name evidence="3" type="ORF">ECPE_LOCUS15073</name>
</gene>
<evidence type="ECO:0000256" key="1">
    <source>
        <dbReference type="SAM" id="MobiDB-lite"/>
    </source>
</evidence>
<dbReference type="AlphaFoldDB" id="A0A183B788"/>
<proteinExistence type="predicted"/>
<sequence length="330" mass="37247">MFSDSSSSDDYPVASHQTDASLQSSASSPEQVSALKHYRELHRVLARILWRSLSIAENRSLNEDDHVRIHLVASLSVDDIRTLSAYCNLNQTISKHVSADSVNALFSRLFESVAILSDEAPFLQTSNFGYLFCGLGLLVVLLVARLIGVRKILLISVPSLFITAVVLQALYRKYNERLAEKMSHMSRYNEPPEQCKPAHLQSWSTWLSGLIRANPSHDVCAQYYEQVLTDPWIATSLYEIFLELVFEPLVTLSRLSGRACGQFYHQLSVYFPSYFALPITVVMSLCAFFIVLRCIWSPVASGRPANQKRRSKPHLLKQKHVAALCEPKKQ</sequence>
<name>A0A183B788_9TREM</name>
<reference evidence="5" key="1">
    <citation type="submission" date="2016-06" db="UniProtKB">
        <authorList>
            <consortium name="WormBaseParasite"/>
        </authorList>
    </citation>
    <scope>IDENTIFICATION</scope>
</reference>
<keyword evidence="4" id="KW-1185">Reference proteome</keyword>
<keyword evidence="2" id="KW-1133">Transmembrane helix</keyword>
<keyword evidence="2" id="KW-0472">Membrane</keyword>
<feature type="transmembrane region" description="Helical" evidence="2">
    <location>
        <begin position="274"/>
        <end position="296"/>
    </location>
</feature>
<evidence type="ECO:0000313" key="5">
    <source>
        <dbReference type="WBParaSite" id="ECPE_0001511301-mRNA-1"/>
    </source>
</evidence>
<feature type="transmembrane region" description="Helical" evidence="2">
    <location>
        <begin position="152"/>
        <end position="171"/>
    </location>
</feature>
<dbReference type="EMBL" id="UZAN01059426">
    <property type="protein sequence ID" value="VDP92345.1"/>
    <property type="molecule type" value="Genomic_DNA"/>
</dbReference>
<evidence type="ECO:0000313" key="3">
    <source>
        <dbReference type="EMBL" id="VDP92345.1"/>
    </source>
</evidence>
<dbReference type="OrthoDB" id="2154253at2759"/>
<accession>A0A183B788</accession>
<feature type="transmembrane region" description="Helical" evidence="2">
    <location>
        <begin position="128"/>
        <end position="147"/>
    </location>
</feature>
<evidence type="ECO:0000256" key="2">
    <source>
        <dbReference type="SAM" id="Phobius"/>
    </source>
</evidence>
<dbReference type="Proteomes" id="UP000272942">
    <property type="component" value="Unassembled WGS sequence"/>
</dbReference>
<organism evidence="5">
    <name type="scientific">Echinostoma caproni</name>
    <dbReference type="NCBI Taxonomy" id="27848"/>
    <lineage>
        <taxon>Eukaryota</taxon>
        <taxon>Metazoa</taxon>
        <taxon>Spiralia</taxon>
        <taxon>Lophotrochozoa</taxon>
        <taxon>Platyhelminthes</taxon>
        <taxon>Trematoda</taxon>
        <taxon>Digenea</taxon>
        <taxon>Plagiorchiida</taxon>
        <taxon>Echinostomata</taxon>
        <taxon>Echinostomatoidea</taxon>
        <taxon>Echinostomatidae</taxon>
        <taxon>Echinostoma</taxon>
    </lineage>
</organism>
<reference evidence="3 4" key="2">
    <citation type="submission" date="2018-11" db="EMBL/GenBank/DDBJ databases">
        <authorList>
            <consortium name="Pathogen Informatics"/>
        </authorList>
    </citation>
    <scope>NUCLEOTIDE SEQUENCE [LARGE SCALE GENOMIC DNA]</scope>
    <source>
        <strain evidence="3 4">Egypt</strain>
    </source>
</reference>